<gene>
    <name evidence="4" type="ORF">HTEP1355_LOCUS16654</name>
</gene>
<dbReference type="GO" id="GO:0005544">
    <property type="term" value="F:calcium-dependent phospholipid binding"/>
    <property type="evidence" value="ECO:0007669"/>
    <property type="project" value="InterPro"/>
</dbReference>
<dbReference type="InterPro" id="IPR035892">
    <property type="entry name" value="C2_domain_sf"/>
</dbReference>
<dbReference type="InterPro" id="IPR037768">
    <property type="entry name" value="C2B_Copine"/>
</dbReference>
<dbReference type="InterPro" id="IPR045052">
    <property type="entry name" value="Copine"/>
</dbReference>
<dbReference type="GO" id="GO:0005886">
    <property type="term" value="C:plasma membrane"/>
    <property type="evidence" value="ECO:0007669"/>
    <property type="project" value="TreeGrafter"/>
</dbReference>
<organism evidence="4">
    <name type="scientific">Hemiselmis tepida</name>
    <dbReference type="NCBI Taxonomy" id="464990"/>
    <lineage>
        <taxon>Eukaryota</taxon>
        <taxon>Cryptophyceae</taxon>
        <taxon>Cryptomonadales</taxon>
        <taxon>Hemiselmidaceae</taxon>
        <taxon>Hemiselmis</taxon>
    </lineage>
</organism>
<dbReference type="Pfam" id="PF07002">
    <property type="entry name" value="Copine"/>
    <property type="match status" value="1"/>
</dbReference>
<evidence type="ECO:0000256" key="2">
    <source>
        <dbReference type="ARBA" id="ARBA00022737"/>
    </source>
</evidence>
<dbReference type="SUPFAM" id="SSF49562">
    <property type="entry name" value="C2 domain (Calcium/lipid-binding domain, CaLB)"/>
    <property type="match status" value="2"/>
</dbReference>
<dbReference type="InterPro" id="IPR036465">
    <property type="entry name" value="vWFA_dom_sf"/>
</dbReference>
<dbReference type="SUPFAM" id="SSF53300">
    <property type="entry name" value="vWA-like"/>
    <property type="match status" value="1"/>
</dbReference>
<dbReference type="Pfam" id="PF00168">
    <property type="entry name" value="C2"/>
    <property type="match status" value="2"/>
</dbReference>
<evidence type="ECO:0000313" key="4">
    <source>
        <dbReference type="EMBL" id="CAD8802976.1"/>
    </source>
</evidence>
<feature type="domain" description="C2" evidence="3">
    <location>
        <begin position="1"/>
        <end position="125"/>
    </location>
</feature>
<dbReference type="SMART" id="SM00239">
    <property type="entry name" value="C2"/>
    <property type="match status" value="2"/>
</dbReference>
<keyword evidence="2" id="KW-0677">Repeat</keyword>
<dbReference type="Gene3D" id="2.60.40.150">
    <property type="entry name" value="C2 domain"/>
    <property type="match status" value="2"/>
</dbReference>
<dbReference type="InterPro" id="IPR000008">
    <property type="entry name" value="C2_dom"/>
</dbReference>
<dbReference type="CDD" id="cd04047">
    <property type="entry name" value="C2B_Copine"/>
    <property type="match status" value="1"/>
</dbReference>
<dbReference type="GO" id="GO:0071277">
    <property type="term" value="P:cellular response to calcium ion"/>
    <property type="evidence" value="ECO:0007669"/>
    <property type="project" value="TreeGrafter"/>
</dbReference>
<dbReference type="CDD" id="cd04048">
    <property type="entry name" value="C2A_Copine"/>
    <property type="match status" value="1"/>
</dbReference>
<evidence type="ECO:0000256" key="1">
    <source>
        <dbReference type="ARBA" id="ARBA00009048"/>
    </source>
</evidence>
<dbReference type="SMART" id="SM00327">
    <property type="entry name" value="VWA"/>
    <property type="match status" value="1"/>
</dbReference>
<name>A0A7S0W8D3_9CRYP</name>
<dbReference type="InterPro" id="IPR010734">
    <property type="entry name" value="Copine_C"/>
</dbReference>
<dbReference type="PANTHER" id="PTHR10857:SF106">
    <property type="entry name" value="C2 DOMAIN-CONTAINING PROTEIN"/>
    <property type="match status" value="1"/>
</dbReference>
<proteinExistence type="inferred from homology"/>
<sequence length="565" mass="62205">MDDNMIPKARVRFSISCSKLRNKDTLSKSDPMVIVNVRSGNNNDFEYVGRTEWQRDNLNPTFNHKIDMDYTFETKQMLRFIVIDVDDPNKVPEKYVPHSKEGDLLGMGEVLMSTLMGSRNQTATMKLTGQKPGKDYGTVTINAEQMADDARPDDALVFHLFGRDLAKKDGPLGKSDPFLVLSRTTLQGQKQEVFKTEVVKSDLNPSWKPIRVNMIRLCNGDLDAKFHVACYDWDRLSSNDLIGEVDCCVQDLLDGKTLILVDPSKPDKNVGSLGCDKATILRLPSFLDYLTEGVDLYLNVGVDFTLSNGESSDPTSLHYADPTGAWNAYQESIIAVGEVLLPYDKDGKVAALGYGGIPSGEKAANFCFALNGNESAPEVQGVQGVLDAYASGIKSVKLHGPTNLAPLIERAGMIAKETSRRSYQVLMIMTDGEITDMVKTVDAIVASSELPMSIVIVGVGNEHHPMEFANMKILDGDEKGLVDSNCRAAQRDIVQFVPFCHGRGMSQAQLAKAVLHEIPMQMVQHYVARGVKPKAWQGTHFDMLPVQEALAAVANESRMAARGRH</sequence>
<reference evidence="4" key="1">
    <citation type="submission" date="2021-01" db="EMBL/GenBank/DDBJ databases">
        <authorList>
            <person name="Corre E."/>
            <person name="Pelletier E."/>
            <person name="Niang G."/>
            <person name="Scheremetjew M."/>
            <person name="Finn R."/>
            <person name="Kale V."/>
            <person name="Holt S."/>
            <person name="Cochrane G."/>
            <person name="Meng A."/>
            <person name="Brown T."/>
            <person name="Cohen L."/>
        </authorList>
    </citation>
    <scope>NUCLEOTIDE SEQUENCE</scope>
    <source>
        <strain evidence="4">CCMP443</strain>
    </source>
</reference>
<dbReference type="InterPro" id="IPR002035">
    <property type="entry name" value="VWF_A"/>
</dbReference>
<dbReference type="AlphaFoldDB" id="A0A7S0W8D3"/>
<dbReference type="PROSITE" id="PS50004">
    <property type="entry name" value="C2"/>
    <property type="match status" value="2"/>
</dbReference>
<accession>A0A7S0W8D3</accession>
<feature type="domain" description="C2" evidence="3">
    <location>
        <begin position="135"/>
        <end position="262"/>
    </location>
</feature>
<dbReference type="PANTHER" id="PTHR10857">
    <property type="entry name" value="COPINE"/>
    <property type="match status" value="1"/>
</dbReference>
<evidence type="ECO:0000259" key="3">
    <source>
        <dbReference type="PROSITE" id="PS50004"/>
    </source>
</evidence>
<comment type="similarity">
    <text evidence="1">Belongs to the copine family.</text>
</comment>
<dbReference type="EMBL" id="HBFN01028822">
    <property type="protein sequence ID" value="CAD8802976.1"/>
    <property type="molecule type" value="Transcribed_RNA"/>
</dbReference>
<protein>
    <recommendedName>
        <fullName evidence="3">C2 domain-containing protein</fullName>
    </recommendedName>
</protein>